<dbReference type="RefSeq" id="WP_074717205.1">
    <property type="nucleotide sequence ID" value="NZ_FNPG01000013.1"/>
</dbReference>
<name>A0A1H3IWN1_9FIRM</name>
<feature type="domain" description="Phospholipase C/D" evidence="1">
    <location>
        <begin position="6"/>
        <end position="110"/>
    </location>
</feature>
<dbReference type="InterPro" id="IPR029002">
    <property type="entry name" value="PLPC/GPLD1"/>
</dbReference>
<sequence>MAFQMVHMEVAYRMLKYMPEMKNKADFILGSVAPDSVHMEEVYKVEDKIESHLFWGCGPWAKTTNSEKWRQNILDFWKTYKEIYVDDSSHETPTYEFILGYVVHCLTDYCNDLNVWIALKNKSNLPEDKLKELYYPEARGIDQWLFLNSPNSEEIMALLEEGQAFSVQNKIKKDLVEKEKLHLLKTQYDTDLTEEVRANLSDDIVEKYKYVSPKFMETFLNETAEMIYCMLK</sequence>
<dbReference type="AlphaFoldDB" id="A0A1H3IWN1"/>
<dbReference type="OrthoDB" id="9810012at2"/>
<dbReference type="STRING" id="1122142.SAMN02910414_01280"/>
<organism evidence="2 3">
    <name type="scientific">Lachnobacterium bovis DSM 14045</name>
    <dbReference type="NCBI Taxonomy" id="1122142"/>
    <lineage>
        <taxon>Bacteria</taxon>
        <taxon>Bacillati</taxon>
        <taxon>Bacillota</taxon>
        <taxon>Clostridia</taxon>
        <taxon>Lachnospirales</taxon>
        <taxon>Lachnospiraceae</taxon>
        <taxon>Lachnobacterium</taxon>
    </lineage>
</organism>
<evidence type="ECO:0000313" key="3">
    <source>
        <dbReference type="Proteomes" id="UP000183918"/>
    </source>
</evidence>
<accession>A0A1H3IWN1</accession>
<dbReference type="Pfam" id="PF00882">
    <property type="entry name" value="Zn_dep_PLPC"/>
    <property type="match status" value="1"/>
</dbReference>
<evidence type="ECO:0000313" key="2">
    <source>
        <dbReference type="EMBL" id="SDY32136.1"/>
    </source>
</evidence>
<gene>
    <name evidence="2" type="ORF">SAMN02910414_01280</name>
</gene>
<reference evidence="2 3" key="1">
    <citation type="submission" date="2016-10" db="EMBL/GenBank/DDBJ databases">
        <authorList>
            <person name="de Groot N.N."/>
        </authorList>
    </citation>
    <scope>NUCLEOTIDE SEQUENCE [LARGE SCALE GENOMIC DNA]</scope>
    <source>
        <strain evidence="2 3">DSM 14045</strain>
    </source>
</reference>
<evidence type="ECO:0000259" key="1">
    <source>
        <dbReference type="Pfam" id="PF00882"/>
    </source>
</evidence>
<dbReference type="EMBL" id="FNPG01000013">
    <property type="protein sequence ID" value="SDY32136.1"/>
    <property type="molecule type" value="Genomic_DNA"/>
</dbReference>
<dbReference type="Proteomes" id="UP000183918">
    <property type="component" value="Unassembled WGS sequence"/>
</dbReference>
<proteinExistence type="predicted"/>
<protein>
    <submittedName>
        <fullName evidence="2">Zinc dependent phospholipase C</fullName>
    </submittedName>
</protein>
<keyword evidence="3" id="KW-1185">Reference proteome</keyword>